<reference evidence="1 2" key="1">
    <citation type="journal article" date="2018" name="Mol. Biol. Evol.">
        <title>Analysis of the draft genome of the red seaweed Gracilariopsis chorda provides insights into genome size evolution in Rhodophyta.</title>
        <authorList>
            <person name="Lee J."/>
            <person name="Yang E.C."/>
            <person name="Graf L."/>
            <person name="Yang J.H."/>
            <person name="Qiu H."/>
            <person name="Zel Zion U."/>
            <person name="Chan C.X."/>
            <person name="Stephens T.G."/>
            <person name="Weber A.P.M."/>
            <person name="Boo G.H."/>
            <person name="Boo S.M."/>
            <person name="Kim K.M."/>
            <person name="Shin Y."/>
            <person name="Jung M."/>
            <person name="Lee S.J."/>
            <person name="Yim H.S."/>
            <person name="Lee J.H."/>
            <person name="Bhattacharya D."/>
            <person name="Yoon H.S."/>
        </authorList>
    </citation>
    <scope>NUCLEOTIDE SEQUENCE [LARGE SCALE GENOMIC DNA]</scope>
    <source>
        <strain evidence="1 2">SKKU-2015</strain>
        <tissue evidence="1">Whole body</tissue>
    </source>
</reference>
<evidence type="ECO:0000313" key="2">
    <source>
        <dbReference type="Proteomes" id="UP000247409"/>
    </source>
</evidence>
<sequence>MAHWYEVAPLLNKALTHRLELLRLILSDNLGLRDVVPFTLLRLNQDARCAAFITHWMRRLSTQDTEESIDALHEQSTECDWLYGSADCYADVFETVPDADHGYDCIALLIALCIIKLRIIAKHDDNRRQMESFQTTSDASQLDDDSARLIAQPVAGNETQAARVAEQERHVERYFDITHAQNPTLFPAIINPRPLKSCATPSYYSPGPF</sequence>
<dbReference type="Proteomes" id="UP000247409">
    <property type="component" value="Unassembled WGS sequence"/>
</dbReference>
<organism evidence="1 2">
    <name type="scientific">Gracilariopsis chorda</name>
    <dbReference type="NCBI Taxonomy" id="448386"/>
    <lineage>
        <taxon>Eukaryota</taxon>
        <taxon>Rhodophyta</taxon>
        <taxon>Florideophyceae</taxon>
        <taxon>Rhodymeniophycidae</taxon>
        <taxon>Gracilariales</taxon>
        <taxon>Gracilariaceae</taxon>
        <taxon>Gracilariopsis</taxon>
    </lineage>
</organism>
<accession>A0A2V3ID75</accession>
<protein>
    <submittedName>
        <fullName evidence="1">Uncharacterized protein</fullName>
    </submittedName>
</protein>
<evidence type="ECO:0000313" key="1">
    <source>
        <dbReference type="EMBL" id="PXF39988.1"/>
    </source>
</evidence>
<comment type="caution">
    <text evidence="1">The sequence shown here is derived from an EMBL/GenBank/DDBJ whole genome shotgun (WGS) entry which is preliminary data.</text>
</comment>
<dbReference type="AlphaFoldDB" id="A0A2V3ID75"/>
<proteinExistence type="predicted"/>
<gene>
    <name evidence="1" type="ORF">BWQ96_10303</name>
</gene>
<dbReference type="EMBL" id="NBIV01000387">
    <property type="protein sequence ID" value="PXF39988.1"/>
    <property type="molecule type" value="Genomic_DNA"/>
</dbReference>
<name>A0A2V3ID75_9FLOR</name>
<dbReference type="OrthoDB" id="5952526at2759"/>
<keyword evidence="2" id="KW-1185">Reference proteome</keyword>